<comment type="caution">
    <text evidence="1">The sequence shown here is derived from an EMBL/GenBank/DDBJ whole genome shotgun (WGS) entry which is preliminary data.</text>
</comment>
<name>A0AAW9ICP2_CLOPF</name>
<proteinExistence type="predicted"/>
<dbReference type="AlphaFoldDB" id="A0AAW9ICP2"/>
<dbReference type="RefSeq" id="WP_322459716.1">
    <property type="nucleotide sequence ID" value="NZ_WNVC01001711.1"/>
</dbReference>
<accession>A0AAW9ICP2</accession>
<dbReference type="Proteomes" id="UP001291306">
    <property type="component" value="Unassembled WGS sequence"/>
</dbReference>
<organism evidence="1 2">
    <name type="scientific">Clostridium perfringens</name>
    <dbReference type="NCBI Taxonomy" id="1502"/>
    <lineage>
        <taxon>Bacteria</taxon>
        <taxon>Bacillati</taxon>
        <taxon>Bacillota</taxon>
        <taxon>Clostridia</taxon>
        <taxon>Eubacteriales</taxon>
        <taxon>Clostridiaceae</taxon>
        <taxon>Clostridium</taxon>
    </lineage>
</organism>
<sequence length="61" mass="7369">MRILYDETELDTVSEMEYVKEHLELEEDSEKQIGMSEDEKEMWEYVKKTSPTKKEAHKIKC</sequence>
<gene>
    <name evidence="1" type="ORF">GNF79_22145</name>
</gene>
<dbReference type="EMBL" id="WNVC01001711">
    <property type="protein sequence ID" value="MDZ5001704.1"/>
    <property type="molecule type" value="Genomic_DNA"/>
</dbReference>
<evidence type="ECO:0000313" key="2">
    <source>
        <dbReference type="Proteomes" id="UP001291306"/>
    </source>
</evidence>
<evidence type="ECO:0000313" key="1">
    <source>
        <dbReference type="EMBL" id="MDZ5001704.1"/>
    </source>
</evidence>
<reference evidence="1" key="1">
    <citation type="submission" date="2019-11" db="EMBL/GenBank/DDBJ databases">
        <title>Characterization of Clostridium perfringens isolates from swine manure treated agricultural soils.</title>
        <authorList>
            <person name="Wushke S.T."/>
        </authorList>
    </citation>
    <scope>NUCLEOTIDE SEQUENCE</scope>
    <source>
        <strain evidence="1">X26</strain>
    </source>
</reference>
<protein>
    <submittedName>
        <fullName evidence="1">Uncharacterized protein</fullName>
    </submittedName>
</protein>